<protein>
    <submittedName>
        <fullName evidence="1">Uncharacterized protein</fullName>
    </submittedName>
</protein>
<evidence type="ECO:0000313" key="1">
    <source>
        <dbReference type="EMBL" id="WMV43091.1"/>
    </source>
</evidence>
<dbReference type="InterPro" id="IPR012340">
    <property type="entry name" value="NA-bd_OB-fold"/>
</dbReference>
<accession>A0AAF0UCL9</accession>
<sequence>ECSIAYQHTHQILSLRFSHTQINPPRIHHFFLARGDTSRAKTMGMVVSRDFKPHRFIKFDIGDGTDCIPCILYGSTKKLRVTSPVRFRHIEQHL</sequence>
<dbReference type="Proteomes" id="UP001234989">
    <property type="component" value="Chromosome 8"/>
</dbReference>
<name>A0AAF0UCL9_SOLVR</name>
<gene>
    <name evidence="1" type="ORF">MTR67_036476</name>
</gene>
<evidence type="ECO:0000313" key="2">
    <source>
        <dbReference type="Proteomes" id="UP001234989"/>
    </source>
</evidence>
<dbReference type="Gene3D" id="2.40.50.140">
    <property type="entry name" value="Nucleic acid-binding proteins"/>
    <property type="match status" value="1"/>
</dbReference>
<keyword evidence="2" id="KW-1185">Reference proteome</keyword>
<proteinExistence type="predicted"/>
<feature type="non-terminal residue" evidence="1">
    <location>
        <position position="1"/>
    </location>
</feature>
<dbReference type="EMBL" id="CP133619">
    <property type="protein sequence ID" value="WMV43091.1"/>
    <property type="molecule type" value="Genomic_DNA"/>
</dbReference>
<reference evidence="1" key="1">
    <citation type="submission" date="2023-08" db="EMBL/GenBank/DDBJ databases">
        <title>A de novo genome assembly of Solanum verrucosum Schlechtendal, a Mexican diploid species geographically isolated from the other diploid A-genome species in potato relatives.</title>
        <authorList>
            <person name="Hosaka K."/>
        </authorList>
    </citation>
    <scope>NUCLEOTIDE SEQUENCE</scope>
    <source>
        <tissue evidence="1">Young leaves</tissue>
    </source>
</reference>
<dbReference type="AlphaFoldDB" id="A0AAF0UCL9"/>
<organism evidence="1 2">
    <name type="scientific">Solanum verrucosum</name>
    <dbReference type="NCBI Taxonomy" id="315347"/>
    <lineage>
        <taxon>Eukaryota</taxon>
        <taxon>Viridiplantae</taxon>
        <taxon>Streptophyta</taxon>
        <taxon>Embryophyta</taxon>
        <taxon>Tracheophyta</taxon>
        <taxon>Spermatophyta</taxon>
        <taxon>Magnoliopsida</taxon>
        <taxon>eudicotyledons</taxon>
        <taxon>Gunneridae</taxon>
        <taxon>Pentapetalae</taxon>
        <taxon>asterids</taxon>
        <taxon>lamiids</taxon>
        <taxon>Solanales</taxon>
        <taxon>Solanaceae</taxon>
        <taxon>Solanoideae</taxon>
        <taxon>Solaneae</taxon>
        <taxon>Solanum</taxon>
    </lineage>
</organism>